<evidence type="ECO:0000313" key="2">
    <source>
        <dbReference type="EMBL" id="QXM18625.1"/>
    </source>
</evidence>
<reference evidence="3" key="1">
    <citation type="submission" date="2021-05" db="EMBL/GenBank/DDBJ databases">
        <authorList>
            <person name="Kupczok A."/>
            <person name="Weidenbach K."/>
            <person name="Wolf S."/>
            <person name="Fischer M.A."/>
            <person name="Kern T."/>
            <person name="Reetz J."/>
            <person name="Urbanska N."/>
            <person name="Kunzel S."/>
            <person name="Schmitz R.A."/>
            <person name="Rother M."/>
        </authorList>
    </citation>
    <scope>NUCLEOTIDE SEQUENCE [LARGE SCALE GENOMIC DNA]</scope>
</reference>
<keyword evidence="3" id="KW-1185">Reference proteome</keyword>
<protein>
    <submittedName>
        <fullName evidence="2">Uncharacterized protein</fullName>
    </submittedName>
</protein>
<proteinExistence type="predicted"/>
<evidence type="ECO:0000256" key="1">
    <source>
        <dbReference type="SAM" id="MobiDB-lite"/>
    </source>
</evidence>
<evidence type="ECO:0000313" key="3">
    <source>
        <dbReference type="Proteomes" id="UP000827556"/>
    </source>
</evidence>
<sequence length="102" mass="10811">MSRLATLLLSIVDAIRAFFSRASPPDPLAPPSTSPGAAPGPRPITPAVRSFILAGHTMEIQASLVEQIEQYEAAGATSFTLRYPGGYYVIRDGHVVGSGRDE</sequence>
<accession>A0AA49AKP1</accession>
<name>A0AA49AKP1_9CAUD</name>
<feature type="region of interest" description="Disordered" evidence="1">
    <location>
        <begin position="22"/>
        <end position="43"/>
    </location>
</feature>
<organism evidence="2 3">
    <name type="scientific">Methanoculleus virus Blf4</name>
    <dbReference type="NCBI Taxonomy" id="3070925"/>
    <lineage>
        <taxon>Viruses</taxon>
        <taxon>Duplodnaviria</taxon>
        <taxon>Heunggongvirae</taxon>
        <taxon>Uroviricota</taxon>
        <taxon>Caudoviricetes</taxon>
        <taxon>Pungoviridae</taxon>
        <taxon>Flagovirus</taxon>
        <taxon>Flagovirus limi</taxon>
    </lineage>
</organism>
<dbReference type="Proteomes" id="UP000827556">
    <property type="component" value="Segment"/>
</dbReference>
<feature type="compositionally biased region" description="Pro residues" evidence="1">
    <location>
        <begin position="24"/>
        <end position="43"/>
    </location>
</feature>
<dbReference type="EMBL" id="MZ171369">
    <property type="protein sequence ID" value="QXM18625.1"/>
    <property type="molecule type" value="Genomic_DNA"/>
</dbReference>